<gene>
    <name evidence="1" type="ORF">AAF712_009753</name>
</gene>
<keyword evidence="2" id="KW-1185">Reference proteome</keyword>
<organism evidence="1 2">
    <name type="scientific">Marasmius tenuissimus</name>
    <dbReference type="NCBI Taxonomy" id="585030"/>
    <lineage>
        <taxon>Eukaryota</taxon>
        <taxon>Fungi</taxon>
        <taxon>Dikarya</taxon>
        <taxon>Basidiomycota</taxon>
        <taxon>Agaricomycotina</taxon>
        <taxon>Agaricomycetes</taxon>
        <taxon>Agaricomycetidae</taxon>
        <taxon>Agaricales</taxon>
        <taxon>Marasmiineae</taxon>
        <taxon>Marasmiaceae</taxon>
        <taxon>Marasmius</taxon>
    </lineage>
</organism>
<dbReference type="Proteomes" id="UP001437256">
    <property type="component" value="Unassembled WGS sequence"/>
</dbReference>
<evidence type="ECO:0000313" key="1">
    <source>
        <dbReference type="EMBL" id="KAL0063358.1"/>
    </source>
</evidence>
<evidence type="ECO:0000313" key="2">
    <source>
        <dbReference type="Proteomes" id="UP001437256"/>
    </source>
</evidence>
<dbReference type="EMBL" id="JBBXMP010000083">
    <property type="protein sequence ID" value="KAL0063358.1"/>
    <property type="molecule type" value="Genomic_DNA"/>
</dbReference>
<sequence>MDPGRGVVCRGPEGPECDVGLQLPRLGLHDLPHILNASTELLLVEGVCLRYLAGLRSWIVDDSIVWELSRRGTRESLHLEDIDYSGPMVISPSVPEVVAYGRGGWLDQSVDFCRGQVLGSGVNRSRWKAASNI</sequence>
<protein>
    <submittedName>
        <fullName evidence="1">Uncharacterized protein</fullName>
    </submittedName>
</protein>
<name>A0ABR2ZPS3_9AGAR</name>
<accession>A0ABR2ZPS3</accession>
<comment type="caution">
    <text evidence="1">The sequence shown here is derived from an EMBL/GenBank/DDBJ whole genome shotgun (WGS) entry which is preliminary data.</text>
</comment>
<proteinExistence type="predicted"/>
<reference evidence="1 2" key="1">
    <citation type="submission" date="2024-05" db="EMBL/GenBank/DDBJ databases">
        <title>A draft genome resource for the thread blight pathogen Marasmius tenuissimus strain MS-2.</title>
        <authorList>
            <person name="Yulfo-Soto G.E."/>
            <person name="Baruah I.K."/>
            <person name="Amoako-Attah I."/>
            <person name="Bukari Y."/>
            <person name="Meinhardt L.W."/>
            <person name="Bailey B.A."/>
            <person name="Cohen S.P."/>
        </authorList>
    </citation>
    <scope>NUCLEOTIDE SEQUENCE [LARGE SCALE GENOMIC DNA]</scope>
    <source>
        <strain evidence="1 2">MS-2</strain>
    </source>
</reference>